<proteinExistence type="predicted"/>
<keyword evidence="2" id="KW-1185">Reference proteome</keyword>
<accession>A0ABM5S142</accession>
<sequence length="135" mass="14584">MAVEDCIVPEVSQQFCLKPIALASLPSCQQSAWLALTGYPRTAIAQLDGRMLADKPHGRLSKNEHRQFLKLEPATLCGTLVLRKTGKGAPVFCRRVTVDGKSVAWALHNGAYCSTHAGASTPGRHAYTTRLPEVA</sequence>
<organism evidence="1 2">
    <name type="scientific">Pandoraea pulmonicola</name>
    <dbReference type="NCBI Taxonomy" id="93221"/>
    <lineage>
        <taxon>Bacteria</taxon>
        <taxon>Pseudomonadati</taxon>
        <taxon>Pseudomonadota</taxon>
        <taxon>Betaproteobacteria</taxon>
        <taxon>Burkholderiales</taxon>
        <taxon>Burkholderiaceae</taxon>
        <taxon>Pandoraea</taxon>
    </lineage>
</organism>
<name>A0ABM5S142_PANPU</name>
<reference evidence="1" key="1">
    <citation type="submission" date="2016-11" db="EMBL/GenBank/DDBJ databases">
        <title>Complete Genome Sequencing of Pandoraea pulmonicola DSM 16583.</title>
        <authorList>
            <person name="Chan K.-G."/>
        </authorList>
    </citation>
    <scope>NUCLEOTIDE SEQUENCE</scope>
    <source>
        <strain evidence="1">DSM 16583</strain>
    </source>
</reference>
<evidence type="ECO:0000313" key="1">
    <source>
        <dbReference type="EMBL" id="AJC21445.1"/>
    </source>
</evidence>
<evidence type="ECO:0000313" key="2">
    <source>
        <dbReference type="Proteomes" id="UP000035086"/>
    </source>
</evidence>
<gene>
    <name evidence="1" type="ORF">RO07_14870</name>
</gene>
<dbReference type="EMBL" id="CP010310">
    <property type="protein sequence ID" value="AJC21445.1"/>
    <property type="molecule type" value="Genomic_DNA"/>
</dbReference>
<protein>
    <submittedName>
        <fullName evidence="1">Uncharacterized protein</fullName>
    </submittedName>
</protein>
<dbReference type="Proteomes" id="UP000035086">
    <property type="component" value="Chromosome"/>
</dbReference>